<gene>
    <name evidence="1" type="ORF">GV832_05900</name>
</gene>
<keyword evidence="2" id="KW-1185">Reference proteome</keyword>
<organism evidence="1 2">
    <name type="scientific">Stagnihabitans tardus</name>
    <dbReference type="NCBI Taxonomy" id="2699202"/>
    <lineage>
        <taxon>Bacteria</taxon>
        <taxon>Pseudomonadati</taxon>
        <taxon>Pseudomonadota</taxon>
        <taxon>Alphaproteobacteria</taxon>
        <taxon>Rhodobacterales</taxon>
        <taxon>Paracoccaceae</taxon>
        <taxon>Stagnihabitans</taxon>
    </lineage>
</organism>
<dbReference type="Proteomes" id="UP001193501">
    <property type="component" value="Unassembled WGS sequence"/>
</dbReference>
<protein>
    <submittedName>
        <fullName evidence="1">Uncharacterized protein</fullName>
    </submittedName>
</protein>
<dbReference type="AlphaFoldDB" id="A0AAE4Y8H0"/>
<evidence type="ECO:0000313" key="1">
    <source>
        <dbReference type="EMBL" id="NBZ87107.1"/>
    </source>
</evidence>
<dbReference type="RefSeq" id="WP_168773909.1">
    <property type="nucleotide sequence ID" value="NZ_JAABNR010000004.1"/>
</dbReference>
<sequence length="71" mass="7830">MGKEEDLKKRQEALVKMAKAISSLTKVPLPQVAAVLQKYPPEGASGQKCLEECKKLAAIQMEKLLKAELHL</sequence>
<name>A0AAE4Y8H0_9RHOB</name>
<comment type="caution">
    <text evidence="1">The sequence shown here is derived from an EMBL/GenBank/DDBJ whole genome shotgun (WGS) entry which is preliminary data.</text>
</comment>
<dbReference type="EMBL" id="JAABNR010000004">
    <property type="protein sequence ID" value="NBZ87107.1"/>
    <property type="molecule type" value="Genomic_DNA"/>
</dbReference>
<proteinExistence type="predicted"/>
<reference evidence="1" key="1">
    <citation type="submission" date="2020-01" db="EMBL/GenBank/DDBJ databases">
        <authorList>
            <person name="Chen W.-M."/>
        </authorList>
    </citation>
    <scope>NUCLEOTIDE SEQUENCE</scope>
    <source>
        <strain evidence="1">CYK-10</strain>
    </source>
</reference>
<evidence type="ECO:0000313" key="2">
    <source>
        <dbReference type="Proteomes" id="UP001193501"/>
    </source>
</evidence>
<accession>A0AAE4Y8H0</accession>